<dbReference type="Pfam" id="PF00561">
    <property type="entry name" value="Abhydrolase_1"/>
    <property type="match status" value="1"/>
</dbReference>
<accession>A0A4P9UJ54</accession>
<dbReference type="SUPFAM" id="SSF53474">
    <property type="entry name" value="alpha/beta-Hydrolases"/>
    <property type="match status" value="1"/>
</dbReference>
<dbReference type="InterPro" id="IPR050266">
    <property type="entry name" value="AB_hydrolase_sf"/>
</dbReference>
<keyword evidence="3" id="KW-1185">Reference proteome</keyword>
<name>A0A4P9UJ54_METBY</name>
<gene>
    <name evidence="2" type="ORF">EQU24_01590</name>
</gene>
<dbReference type="PANTHER" id="PTHR43798">
    <property type="entry name" value="MONOACYLGLYCEROL LIPASE"/>
    <property type="match status" value="1"/>
</dbReference>
<dbReference type="GO" id="GO:0016787">
    <property type="term" value="F:hydrolase activity"/>
    <property type="evidence" value="ECO:0007669"/>
    <property type="project" value="UniProtKB-KW"/>
</dbReference>
<dbReference type="InterPro" id="IPR029058">
    <property type="entry name" value="AB_hydrolase_fold"/>
</dbReference>
<evidence type="ECO:0000313" key="3">
    <source>
        <dbReference type="Proteomes" id="UP000305881"/>
    </source>
</evidence>
<dbReference type="RefSeq" id="WP_017841185.1">
    <property type="nucleotide sequence ID" value="NZ_CP035467.1"/>
</dbReference>
<proteinExistence type="predicted"/>
<reference evidence="3" key="1">
    <citation type="journal article" date="2019" name="J. Bacteriol.">
        <title>A Mutagenic Screen Identifies a TonB-Dependent Receptor Required for the Lanthanide Metal Switch in the Type I Methanotroph 'Methylotuvimicrobium buryatense' 5GB1C.</title>
        <authorList>
            <person name="Groom J.D."/>
            <person name="Ford S.M."/>
            <person name="Pesesky M.W."/>
            <person name="Lidstrom M.E."/>
        </authorList>
    </citation>
    <scope>NUCLEOTIDE SEQUENCE [LARGE SCALE GENOMIC DNA]</scope>
    <source>
        <strain evidence="3">5GB1C</strain>
    </source>
</reference>
<sequence length="269" mass="30622">MDEVLGKHWILLRGLARESAHWGDFVPLLQDAFPASRISLIDLPGTGCYYRKASPCSIRAIVESVRGDALAKGWLEKPVSILGLSLGAMVAWEWLSRHPEDIAGEVLMNTSFADLSPFYMRLRRQSYRDFAELAMTRDIFRRESRIVRLVSNRKDRYEATIEEWSRIQKARPVSTKNALRQIVAAATYKPSHSKPQQPVLLLNGQGDRLVSPACSEAIHKKWRIELRAHPWAGHDLTLDDGGWVATQIQDWVSQRTSCIDRDPEQLYSS</sequence>
<dbReference type="Gene3D" id="3.40.50.1820">
    <property type="entry name" value="alpha/beta hydrolase"/>
    <property type="match status" value="1"/>
</dbReference>
<evidence type="ECO:0000313" key="2">
    <source>
        <dbReference type="EMBL" id="QCW81088.1"/>
    </source>
</evidence>
<organism evidence="2 3">
    <name type="scientific">Methylotuvimicrobium buryatense</name>
    <name type="common">Methylomicrobium buryatense</name>
    <dbReference type="NCBI Taxonomy" id="95641"/>
    <lineage>
        <taxon>Bacteria</taxon>
        <taxon>Pseudomonadati</taxon>
        <taxon>Pseudomonadota</taxon>
        <taxon>Gammaproteobacteria</taxon>
        <taxon>Methylococcales</taxon>
        <taxon>Methylococcaceae</taxon>
        <taxon>Methylotuvimicrobium</taxon>
    </lineage>
</organism>
<evidence type="ECO:0000259" key="1">
    <source>
        <dbReference type="Pfam" id="PF00561"/>
    </source>
</evidence>
<dbReference type="KEGG" id="mbur:EQU24_01590"/>
<feature type="domain" description="AB hydrolase-1" evidence="1">
    <location>
        <begin position="10"/>
        <end position="234"/>
    </location>
</feature>
<dbReference type="EMBL" id="CP035467">
    <property type="protein sequence ID" value="QCW81088.1"/>
    <property type="molecule type" value="Genomic_DNA"/>
</dbReference>
<dbReference type="InterPro" id="IPR000073">
    <property type="entry name" value="AB_hydrolase_1"/>
</dbReference>
<dbReference type="AlphaFoldDB" id="A0A4P9UJ54"/>
<dbReference type="OrthoDB" id="5290302at2"/>
<dbReference type="STRING" id="675511.GCA_000341735_02686"/>
<dbReference type="Proteomes" id="UP000305881">
    <property type="component" value="Chromosome"/>
</dbReference>
<protein>
    <submittedName>
        <fullName evidence="2">Alpha/beta hydrolase</fullName>
    </submittedName>
</protein>
<keyword evidence="2" id="KW-0378">Hydrolase</keyword>